<dbReference type="GO" id="GO:0000155">
    <property type="term" value="F:phosphorelay sensor kinase activity"/>
    <property type="evidence" value="ECO:0007669"/>
    <property type="project" value="InterPro"/>
</dbReference>
<keyword evidence="11 14" id="KW-1133">Transmembrane helix</keyword>
<evidence type="ECO:0000256" key="11">
    <source>
        <dbReference type="ARBA" id="ARBA00022989"/>
    </source>
</evidence>
<feature type="domain" description="HAMP" evidence="16">
    <location>
        <begin position="191"/>
        <end position="245"/>
    </location>
</feature>
<gene>
    <name evidence="17" type="ORF">EV207_12312</name>
</gene>
<dbReference type="Gene3D" id="1.10.287.130">
    <property type="match status" value="1"/>
</dbReference>
<feature type="transmembrane region" description="Helical" evidence="14">
    <location>
        <begin position="21"/>
        <end position="47"/>
    </location>
</feature>
<keyword evidence="9 17" id="KW-0418">Kinase</keyword>
<keyword evidence="6" id="KW-0808">Transferase</keyword>
<accession>A0A4R2NTG1</accession>
<dbReference type="SUPFAM" id="SSF47384">
    <property type="entry name" value="Homodimeric domain of signal transducing histidine kinase"/>
    <property type="match status" value="1"/>
</dbReference>
<dbReference type="InterPro" id="IPR004358">
    <property type="entry name" value="Sig_transdc_His_kin-like_C"/>
</dbReference>
<dbReference type="InterPro" id="IPR036890">
    <property type="entry name" value="HATPase_C_sf"/>
</dbReference>
<evidence type="ECO:0000259" key="15">
    <source>
        <dbReference type="PROSITE" id="PS50109"/>
    </source>
</evidence>
<dbReference type="FunFam" id="3.30.565.10:FF:000006">
    <property type="entry name" value="Sensor histidine kinase WalK"/>
    <property type="match status" value="1"/>
</dbReference>
<keyword evidence="10" id="KW-0067">ATP-binding</keyword>
<evidence type="ECO:0000256" key="4">
    <source>
        <dbReference type="ARBA" id="ARBA00022475"/>
    </source>
</evidence>
<dbReference type="InterPro" id="IPR036097">
    <property type="entry name" value="HisK_dim/P_sf"/>
</dbReference>
<dbReference type="GO" id="GO:0005886">
    <property type="term" value="C:plasma membrane"/>
    <property type="evidence" value="ECO:0007669"/>
    <property type="project" value="UniProtKB-SubCell"/>
</dbReference>
<dbReference type="SMART" id="SM00387">
    <property type="entry name" value="HATPase_c"/>
    <property type="match status" value="1"/>
</dbReference>
<evidence type="ECO:0000313" key="18">
    <source>
        <dbReference type="Proteomes" id="UP000295416"/>
    </source>
</evidence>
<dbReference type="PRINTS" id="PR00344">
    <property type="entry name" value="BCTRLSENSOR"/>
</dbReference>
<keyword evidence="8" id="KW-0547">Nucleotide-binding</keyword>
<evidence type="ECO:0000259" key="16">
    <source>
        <dbReference type="PROSITE" id="PS50885"/>
    </source>
</evidence>
<dbReference type="EC" id="2.7.13.3" evidence="3"/>
<evidence type="ECO:0000256" key="12">
    <source>
        <dbReference type="ARBA" id="ARBA00023012"/>
    </source>
</evidence>
<keyword evidence="4" id="KW-1003">Cell membrane</keyword>
<dbReference type="InterPro" id="IPR005467">
    <property type="entry name" value="His_kinase_dom"/>
</dbReference>
<evidence type="ECO:0000256" key="8">
    <source>
        <dbReference type="ARBA" id="ARBA00022741"/>
    </source>
</evidence>
<evidence type="ECO:0000313" key="17">
    <source>
        <dbReference type="EMBL" id="TCP24841.1"/>
    </source>
</evidence>
<comment type="catalytic activity">
    <reaction evidence="1">
        <text>ATP + protein L-histidine = ADP + protein N-phospho-L-histidine.</text>
        <dbReference type="EC" id="2.7.13.3"/>
    </reaction>
</comment>
<keyword evidence="5" id="KW-0597">Phosphoprotein</keyword>
<dbReference type="SMART" id="SM00304">
    <property type="entry name" value="HAMP"/>
    <property type="match status" value="1"/>
</dbReference>
<dbReference type="InterPro" id="IPR003661">
    <property type="entry name" value="HisK_dim/P_dom"/>
</dbReference>
<dbReference type="SMART" id="SM00388">
    <property type="entry name" value="HisKA"/>
    <property type="match status" value="1"/>
</dbReference>
<dbReference type="InterPro" id="IPR050428">
    <property type="entry name" value="TCS_sensor_his_kinase"/>
</dbReference>
<dbReference type="Gene3D" id="6.10.340.10">
    <property type="match status" value="1"/>
</dbReference>
<dbReference type="Gene3D" id="3.30.565.10">
    <property type="entry name" value="Histidine kinase-like ATPase, C-terminal domain"/>
    <property type="match status" value="1"/>
</dbReference>
<dbReference type="Pfam" id="PF02518">
    <property type="entry name" value="HATPase_c"/>
    <property type="match status" value="1"/>
</dbReference>
<keyword evidence="12" id="KW-0902">Two-component regulatory system</keyword>
<dbReference type="AlphaFoldDB" id="A0A4R2NTG1"/>
<dbReference type="Pfam" id="PF00512">
    <property type="entry name" value="HisKA"/>
    <property type="match status" value="1"/>
</dbReference>
<keyword evidence="13 14" id="KW-0472">Membrane</keyword>
<comment type="subcellular location">
    <subcellularLocation>
        <location evidence="2">Cell membrane</location>
        <topology evidence="2">Multi-pass membrane protein</topology>
    </subcellularLocation>
</comment>
<reference evidence="17 18" key="1">
    <citation type="submission" date="2019-03" db="EMBL/GenBank/DDBJ databases">
        <title>Genomic Encyclopedia of Type Strains, Phase IV (KMG-IV): sequencing the most valuable type-strain genomes for metagenomic binning, comparative biology and taxonomic classification.</title>
        <authorList>
            <person name="Goeker M."/>
        </authorList>
    </citation>
    <scope>NUCLEOTIDE SEQUENCE [LARGE SCALE GENOMIC DNA]</scope>
    <source>
        <strain evidence="17 18">DSM 19377</strain>
    </source>
</reference>
<keyword evidence="18" id="KW-1185">Reference proteome</keyword>
<evidence type="ECO:0000256" key="7">
    <source>
        <dbReference type="ARBA" id="ARBA00022692"/>
    </source>
</evidence>
<keyword evidence="7 14" id="KW-0812">Transmembrane</keyword>
<feature type="domain" description="Histidine kinase" evidence="15">
    <location>
        <begin position="253"/>
        <end position="469"/>
    </location>
</feature>
<dbReference type="PANTHER" id="PTHR45436:SF5">
    <property type="entry name" value="SENSOR HISTIDINE KINASE TRCS"/>
    <property type="match status" value="1"/>
</dbReference>
<name>A0A4R2NTG1_9BACL</name>
<dbReference type="PROSITE" id="PS50885">
    <property type="entry name" value="HAMP"/>
    <property type="match status" value="1"/>
</dbReference>
<evidence type="ECO:0000256" key="6">
    <source>
        <dbReference type="ARBA" id="ARBA00022679"/>
    </source>
</evidence>
<dbReference type="Pfam" id="PF00672">
    <property type="entry name" value="HAMP"/>
    <property type="match status" value="1"/>
</dbReference>
<protein>
    <recommendedName>
        <fullName evidence="3">histidine kinase</fullName>
        <ecNumber evidence="3">2.7.13.3</ecNumber>
    </recommendedName>
</protein>
<comment type="caution">
    <text evidence="17">The sequence shown here is derived from an EMBL/GenBank/DDBJ whole genome shotgun (WGS) entry which is preliminary data.</text>
</comment>
<dbReference type="CDD" id="cd00082">
    <property type="entry name" value="HisKA"/>
    <property type="match status" value="1"/>
</dbReference>
<dbReference type="PROSITE" id="PS50109">
    <property type="entry name" value="HIS_KIN"/>
    <property type="match status" value="1"/>
</dbReference>
<dbReference type="OrthoDB" id="9786919at2"/>
<dbReference type="GO" id="GO:0005524">
    <property type="term" value="F:ATP binding"/>
    <property type="evidence" value="ECO:0007669"/>
    <property type="project" value="UniProtKB-KW"/>
</dbReference>
<dbReference type="RefSeq" id="WP_132746875.1">
    <property type="nucleotide sequence ID" value="NZ_SLXK01000023.1"/>
</dbReference>
<evidence type="ECO:0000256" key="9">
    <source>
        <dbReference type="ARBA" id="ARBA00022777"/>
    </source>
</evidence>
<dbReference type="InterPro" id="IPR003660">
    <property type="entry name" value="HAMP_dom"/>
</dbReference>
<evidence type="ECO:0000256" key="10">
    <source>
        <dbReference type="ARBA" id="ARBA00022840"/>
    </source>
</evidence>
<feature type="transmembrane region" description="Helical" evidence="14">
    <location>
        <begin position="166"/>
        <end position="189"/>
    </location>
</feature>
<dbReference type="PANTHER" id="PTHR45436">
    <property type="entry name" value="SENSOR HISTIDINE KINASE YKOH"/>
    <property type="match status" value="1"/>
</dbReference>
<dbReference type="FunFam" id="1.10.287.130:FF:000001">
    <property type="entry name" value="Two-component sensor histidine kinase"/>
    <property type="match status" value="1"/>
</dbReference>
<evidence type="ECO:0000256" key="3">
    <source>
        <dbReference type="ARBA" id="ARBA00012438"/>
    </source>
</evidence>
<evidence type="ECO:0000256" key="2">
    <source>
        <dbReference type="ARBA" id="ARBA00004651"/>
    </source>
</evidence>
<sequence>MKQPLRKYVKRTNTLMYRFTIWYVLSLLFVTIMIGLIIIVTVSYLLFNNTRHEIKVIQDKLLLASKEKNVDWQEAIDSLLYPNYGNYYVKVSNANGKGLYYSHGWKRTFESNHTEAVQKNWLKQILWNKDRGLFLASSTPWTQKNGEMGTIHVAAQLNNITDFLTVLIKILLFAAAFGIFMGSLLIYFLTKRNIRPLIEITNSVSLMRDSSDLKKRVPVPKEPTELTELSTVFNTLLDKLEDQFEREKSFVANASHELKTPITALRGHLNLLKRWGKHNPKVLKQSLQAMDIEGEHMQRLVHQLLKLAQSTNPIGITRQQVRVESVIADSIKQLKPILNNKKIIMNVNSSVEVIGDPNQLRQVTNILLENALKYTNEGDTIEIYLSESRDKDCAVFSVSDTGIGIPTGEKSRIFERFYRIDKARSRKTGGTGLGLAIAKEIVDNHNGYIEVDSTIGIGSKFSVFLPLPGGTTEKNSE</sequence>
<dbReference type="EMBL" id="SLXK01000023">
    <property type="protein sequence ID" value="TCP24841.1"/>
    <property type="molecule type" value="Genomic_DNA"/>
</dbReference>
<evidence type="ECO:0000256" key="14">
    <source>
        <dbReference type="SAM" id="Phobius"/>
    </source>
</evidence>
<evidence type="ECO:0000256" key="5">
    <source>
        <dbReference type="ARBA" id="ARBA00022553"/>
    </source>
</evidence>
<proteinExistence type="predicted"/>
<dbReference type="InterPro" id="IPR003594">
    <property type="entry name" value="HATPase_dom"/>
</dbReference>
<evidence type="ECO:0000256" key="13">
    <source>
        <dbReference type="ARBA" id="ARBA00023136"/>
    </source>
</evidence>
<evidence type="ECO:0000256" key="1">
    <source>
        <dbReference type="ARBA" id="ARBA00000085"/>
    </source>
</evidence>
<organism evidence="17 18">
    <name type="scientific">Scopulibacillus darangshiensis</name>
    <dbReference type="NCBI Taxonomy" id="442528"/>
    <lineage>
        <taxon>Bacteria</taxon>
        <taxon>Bacillati</taxon>
        <taxon>Bacillota</taxon>
        <taxon>Bacilli</taxon>
        <taxon>Bacillales</taxon>
        <taxon>Sporolactobacillaceae</taxon>
        <taxon>Scopulibacillus</taxon>
    </lineage>
</organism>
<dbReference type="Proteomes" id="UP000295416">
    <property type="component" value="Unassembled WGS sequence"/>
</dbReference>
<dbReference type="SUPFAM" id="SSF55874">
    <property type="entry name" value="ATPase domain of HSP90 chaperone/DNA topoisomerase II/histidine kinase"/>
    <property type="match status" value="1"/>
</dbReference>